<keyword evidence="8" id="KW-0868">Chloride</keyword>
<evidence type="ECO:0000259" key="12">
    <source>
        <dbReference type="PROSITE" id="PS51371"/>
    </source>
</evidence>
<keyword evidence="14" id="KW-1185">Reference proteome</keyword>
<evidence type="ECO:0000256" key="2">
    <source>
        <dbReference type="ARBA" id="ARBA00022448"/>
    </source>
</evidence>
<dbReference type="OrthoDB" id="9812438at2"/>
<accession>A0A1P8F8J3</accession>
<evidence type="ECO:0000256" key="8">
    <source>
        <dbReference type="ARBA" id="ARBA00023214"/>
    </source>
</evidence>
<dbReference type="PANTHER" id="PTHR43427:SF6">
    <property type="entry name" value="CHLORIDE CHANNEL PROTEIN CLC-E"/>
    <property type="match status" value="1"/>
</dbReference>
<dbReference type="FunFam" id="1.10.3080.10:FF:000018">
    <property type="entry name" value="Chloride transporter, ClC family"/>
    <property type="match status" value="1"/>
</dbReference>
<feature type="transmembrane region" description="Helical" evidence="11">
    <location>
        <begin position="324"/>
        <end position="347"/>
    </location>
</feature>
<name>A0A1P8F8J3_9CHLR</name>
<dbReference type="AlphaFoldDB" id="A0A1P8F8J3"/>
<dbReference type="InterPro" id="IPR046342">
    <property type="entry name" value="CBS_dom_sf"/>
</dbReference>
<dbReference type="InterPro" id="IPR000644">
    <property type="entry name" value="CBS_dom"/>
</dbReference>
<sequence length="591" mass="63279">MSVHIKKQLLGISTFIGRGYLRKWLVIAILIGIVAGVGSIIFYMAINWATWLFLEKGAGFIPPSPAGEGATVVSDIARRWMIPVVCTVGGLISGWIVFKFAPEAEGHGTDAAINAFHNKEGFIRRRIAPIKLLASAITIGSGGSAGREGPVALIGAGFGSTIADIFRLNSHDRRIALAVGIGAGIGAIFKAPLGGALISTEILYKRDFEFEALLPSFISSIVGYSIFASWHGWDPIFNINSTFAFNKPQELLGYAILGLVCGLFGILYGRSFYRIRDRFKAWNVPRWIKPAAGGLAVGVIGMFLPQILGMGYGWVQLAINNDTAALPLGIIIAVIFAKIVATGLSVGSGGSGGVFAPGLVIGGMVGGATWTLLRGAGGIVPADPGPFIVLGMMTLFGGIAKAPLAIMIMVSEMTGNYNLLIPSMVSVVIAYVVSEKSFIYEKQVNTRADSPAHRSEYGVPLLHKIRVVDTMTTRPLTMSSGLDLADLMAWMNAHKIEAVPVVDSGVLTGIITTRDIAKVHEDKWPQTLIRDVMTRKLILGHPDETLYSAFHKMTEHKISHLPIVERGEPEKLVGLLALSNVTSCYDSVLLK</sequence>
<dbReference type="PANTHER" id="PTHR43427">
    <property type="entry name" value="CHLORIDE CHANNEL PROTEIN CLC-E"/>
    <property type="match status" value="1"/>
</dbReference>
<dbReference type="Pfam" id="PF00571">
    <property type="entry name" value="CBS"/>
    <property type="match status" value="2"/>
</dbReference>
<feature type="transmembrane region" description="Helical" evidence="11">
    <location>
        <begin position="24"/>
        <end position="46"/>
    </location>
</feature>
<dbReference type="InterPro" id="IPR001807">
    <property type="entry name" value="ClC"/>
</dbReference>
<feature type="transmembrane region" description="Helical" evidence="11">
    <location>
        <begin position="417"/>
        <end position="434"/>
    </location>
</feature>
<feature type="transmembrane region" description="Helical" evidence="11">
    <location>
        <begin position="80"/>
        <end position="98"/>
    </location>
</feature>
<dbReference type="KEGG" id="dfo:Dform_01477"/>
<dbReference type="Gene3D" id="3.10.580.10">
    <property type="entry name" value="CBS-domain"/>
    <property type="match status" value="1"/>
</dbReference>
<feature type="transmembrane region" description="Helical" evidence="11">
    <location>
        <begin position="354"/>
        <end position="373"/>
    </location>
</feature>
<keyword evidence="7" id="KW-0869">Chloride channel</keyword>
<dbReference type="PRINTS" id="PR00762">
    <property type="entry name" value="CLCHANNEL"/>
</dbReference>
<dbReference type="Gene3D" id="1.10.3080.10">
    <property type="entry name" value="Clc chloride channel"/>
    <property type="match status" value="1"/>
</dbReference>
<proteinExistence type="predicted"/>
<comment type="subcellular location">
    <subcellularLocation>
        <location evidence="1">Membrane</location>
        <topology evidence="1">Multi-pass membrane protein</topology>
    </subcellularLocation>
</comment>
<feature type="transmembrane region" description="Helical" evidence="11">
    <location>
        <begin position="175"/>
        <end position="198"/>
    </location>
</feature>
<organism evidence="13 14">
    <name type="scientific">Dehalogenimonas formicexedens</name>
    <dbReference type="NCBI Taxonomy" id="1839801"/>
    <lineage>
        <taxon>Bacteria</taxon>
        <taxon>Bacillati</taxon>
        <taxon>Chloroflexota</taxon>
        <taxon>Dehalococcoidia</taxon>
        <taxon>Dehalococcoidales</taxon>
        <taxon>Dehalococcoidaceae</taxon>
        <taxon>Dehalogenimonas</taxon>
    </lineage>
</organism>
<dbReference type="PROSITE" id="PS51371">
    <property type="entry name" value="CBS"/>
    <property type="match status" value="2"/>
</dbReference>
<dbReference type="InterPro" id="IPR014743">
    <property type="entry name" value="Cl-channel_core"/>
</dbReference>
<evidence type="ECO:0000256" key="7">
    <source>
        <dbReference type="ARBA" id="ARBA00023173"/>
    </source>
</evidence>
<feature type="transmembrane region" description="Helical" evidence="11">
    <location>
        <begin position="251"/>
        <end position="269"/>
    </location>
</feature>
<dbReference type="RefSeq" id="WP_076004427.1">
    <property type="nucleotide sequence ID" value="NZ_CP018258.1"/>
</dbReference>
<evidence type="ECO:0000256" key="11">
    <source>
        <dbReference type="SAM" id="Phobius"/>
    </source>
</evidence>
<evidence type="ECO:0000256" key="4">
    <source>
        <dbReference type="ARBA" id="ARBA00022989"/>
    </source>
</evidence>
<keyword evidence="4 11" id="KW-1133">Transmembrane helix</keyword>
<gene>
    <name evidence="13" type="ORF">Dform_01477</name>
</gene>
<feature type="transmembrane region" description="Helical" evidence="11">
    <location>
        <begin position="385"/>
        <end position="410"/>
    </location>
</feature>
<evidence type="ECO:0000256" key="6">
    <source>
        <dbReference type="ARBA" id="ARBA00023136"/>
    </source>
</evidence>
<keyword evidence="2" id="KW-0813">Transport</keyword>
<dbReference type="InterPro" id="IPR050368">
    <property type="entry name" value="ClC-type_chloride_channel"/>
</dbReference>
<keyword evidence="9" id="KW-0407">Ion channel</keyword>
<evidence type="ECO:0000256" key="3">
    <source>
        <dbReference type="ARBA" id="ARBA00022692"/>
    </source>
</evidence>
<keyword evidence="6 11" id="KW-0472">Membrane</keyword>
<dbReference type="STRING" id="1839801.Dform_01477"/>
<dbReference type="GO" id="GO:0005254">
    <property type="term" value="F:chloride channel activity"/>
    <property type="evidence" value="ECO:0007669"/>
    <property type="project" value="UniProtKB-KW"/>
</dbReference>
<feature type="domain" description="CBS" evidence="12">
    <location>
        <begin position="533"/>
        <end position="591"/>
    </location>
</feature>
<keyword evidence="3 11" id="KW-0812">Transmembrane</keyword>
<dbReference type="CDD" id="cd00400">
    <property type="entry name" value="Voltage_gated_ClC"/>
    <property type="match status" value="1"/>
</dbReference>
<feature type="transmembrane region" description="Helical" evidence="11">
    <location>
        <begin position="290"/>
        <end position="312"/>
    </location>
</feature>
<evidence type="ECO:0000256" key="10">
    <source>
        <dbReference type="PROSITE-ProRule" id="PRU00703"/>
    </source>
</evidence>
<keyword evidence="5" id="KW-0406">Ion transport</keyword>
<dbReference type="Pfam" id="PF00654">
    <property type="entry name" value="Voltage_CLC"/>
    <property type="match status" value="1"/>
</dbReference>
<evidence type="ECO:0000256" key="9">
    <source>
        <dbReference type="ARBA" id="ARBA00023303"/>
    </source>
</evidence>
<dbReference type="Proteomes" id="UP000185934">
    <property type="component" value="Chromosome"/>
</dbReference>
<evidence type="ECO:0000256" key="1">
    <source>
        <dbReference type="ARBA" id="ARBA00004141"/>
    </source>
</evidence>
<protein>
    <submittedName>
        <fullName evidence="13">Chloride channel protein, CIC family</fullName>
    </submittedName>
</protein>
<evidence type="ECO:0000313" key="13">
    <source>
        <dbReference type="EMBL" id="APV44799.1"/>
    </source>
</evidence>
<evidence type="ECO:0000313" key="14">
    <source>
        <dbReference type="Proteomes" id="UP000185934"/>
    </source>
</evidence>
<dbReference type="EMBL" id="CP018258">
    <property type="protein sequence ID" value="APV44799.1"/>
    <property type="molecule type" value="Genomic_DNA"/>
</dbReference>
<feature type="domain" description="CBS" evidence="12">
    <location>
        <begin position="471"/>
        <end position="526"/>
    </location>
</feature>
<dbReference type="SUPFAM" id="SSF54631">
    <property type="entry name" value="CBS-domain pair"/>
    <property type="match status" value="1"/>
</dbReference>
<dbReference type="SMART" id="SM00116">
    <property type="entry name" value="CBS"/>
    <property type="match status" value="2"/>
</dbReference>
<reference evidence="14" key="1">
    <citation type="submission" date="2016-11" db="EMBL/GenBank/DDBJ databases">
        <title>Dehalogenimonas formicexedens sp. nov., a chlorinated alkane respiring bacterium isolated from contaminated groundwater.</title>
        <authorList>
            <person name="Key T.A."/>
            <person name="Bowman K.S."/>
            <person name="Lee I."/>
            <person name="Chun J."/>
            <person name="Albuquerque L."/>
            <person name="da Costa M.S."/>
            <person name="Rainey F.A."/>
            <person name="Moe W.M."/>
        </authorList>
    </citation>
    <scope>NUCLEOTIDE SEQUENCE [LARGE SCALE GENOMIC DNA]</scope>
    <source>
        <strain evidence="14">NSZ-14</strain>
    </source>
</reference>
<evidence type="ECO:0000256" key="5">
    <source>
        <dbReference type="ARBA" id="ARBA00023065"/>
    </source>
</evidence>
<dbReference type="GO" id="GO:0034707">
    <property type="term" value="C:chloride channel complex"/>
    <property type="evidence" value="ECO:0007669"/>
    <property type="project" value="UniProtKB-KW"/>
</dbReference>
<dbReference type="SUPFAM" id="SSF81340">
    <property type="entry name" value="Clc chloride channel"/>
    <property type="match status" value="1"/>
</dbReference>
<keyword evidence="10" id="KW-0129">CBS domain</keyword>